<proteinExistence type="predicted"/>
<evidence type="ECO:0000259" key="1">
    <source>
        <dbReference type="Pfam" id="PF05685"/>
    </source>
</evidence>
<dbReference type="PANTHER" id="PTHR36558:SF1">
    <property type="entry name" value="RESTRICTION ENDONUCLEASE DOMAIN-CONTAINING PROTEIN-RELATED"/>
    <property type="match status" value="1"/>
</dbReference>
<accession>A0A1H4AYF1</accession>
<dbReference type="STRING" id="525918.SAMN05660964_01523"/>
<dbReference type="InterPro" id="IPR012296">
    <property type="entry name" value="Nuclease_put_TT1808"/>
</dbReference>
<dbReference type="CDD" id="cd06260">
    <property type="entry name" value="DUF820-like"/>
    <property type="match status" value="1"/>
</dbReference>
<name>A0A1H4AYF1_9GAMM</name>
<dbReference type="SUPFAM" id="SSF52980">
    <property type="entry name" value="Restriction endonuclease-like"/>
    <property type="match status" value="1"/>
</dbReference>
<keyword evidence="3" id="KW-1185">Reference proteome</keyword>
<organism evidence="2 3">
    <name type="scientific">Thiothrix caldifontis</name>
    <dbReference type="NCBI Taxonomy" id="525918"/>
    <lineage>
        <taxon>Bacteria</taxon>
        <taxon>Pseudomonadati</taxon>
        <taxon>Pseudomonadota</taxon>
        <taxon>Gammaproteobacteria</taxon>
        <taxon>Thiotrichales</taxon>
        <taxon>Thiotrichaceae</taxon>
        <taxon>Thiothrix</taxon>
    </lineage>
</organism>
<evidence type="ECO:0000313" key="3">
    <source>
        <dbReference type="Proteomes" id="UP000199397"/>
    </source>
</evidence>
<feature type="domain" description="Putative restriction endonuclease" evidence="1">
    <location>
        <begin position="1"/>
        <end position="144"/>
    </location>
</feature>
<dbReference type="PANTHER" id="PTHR36558">
    <property type="entry name" value="GLR1098 PROTEIN"/>
    <property type="match status" value="1"/>
</dbReference>
<dbReference type="Gene3D" id="3.90.1570.10">
    <property type="entry name" value="tt1808, chain A"/>
    <property type="match status" value="1"/>
</dbReference>
<dbReference type="AlphaFoldDB" id="A0A1H4AYF1"/>
<keyword evidence="2" id="KW-0255">Endonuclease</keyword>
<dbReference type="GO" id="GO:0004519">
    <property type="term" value="F:endonuclease activity"/>
    <property type="evidence" value="ECO:0007669"/>
    <property type="project" value="UniProtKB-KW"/>
</dbReference>
<gene>
    <name evidence="2" type="ORF">SAMN05660964_01523</name>
</gene>
<protein>
    <submittedName>
        <fullName evidence="2">Endonuclease, Uma2 family (Restriction endonuclease fold)</fullName>
    </submittedName>
</protein>
<dbReference type="EMBL" id="FNQP01000007">
    <property type="protein sequence ID" value="SEA40828.1"/>
    <property type="molecule type" value="Genomic_DNA"/>
</dbReference>
<dbReference type="InterPro" id="IPR011335">
    <property type="entry name" value="Restrct_endonuc-II-like"/>
</dbReference>
<dbReference type="InterPro" id="IPR008538">
    <property type="entry name" value="Uma2"/>
</dbReference>
<sequence>MAGGTFNHSAIGLNVATTLRNLLRGKPCQPMNSDMRIHTPSGLDTYPDISVFCNAPELMDNDRTLLNPVVIIEVLSPSTRSYDRGDKFWHYRSIAGLQDYVLIDSETIHVEHHHRQQRDEWLLHEYRKLDDTLHLESLGLTLTLAVFYEDVMLQT</sequence>
<reference evidence="2 3" key="1">
    <citation type="submission" date="2016-10" db="EMBL/GenBank/DDBJ databases">
        <authorList>
            <person name="de Groot N.N."/>
        </authorList>
    </citation>
    <scope>NUCLEOTIDE SEQUENCE [LARGE SCALE GENOMIC DNA]</scope>
    <source>
        <strain evidence="2 3">DSM 21228</strain>
    </source>
</reference>
<keyword evidence="2" id="KW-0540">Nuclease</keyword>
<evidence type="ECO:0000313" key="2">
    <source>
        <dbReference type="EMBL" id="SEA40828.1"/>
    </source>
</evidence>
<keyword evidence="2" id="KW-0378">Hydrolase</keyword>
<dbReference type="Pfam" id="PF05685">
    <property type="entry name" value="Uma2"/>
    <property type="match status" value="1"/>
</dbReference>
<dbReference type="Proteomes" id="UP000199397">
    <property type="component" value="Unassembled WGS sequence"/>
</dbReference>